<organism evidence="2 3">
    <name type="scientific">Secundilactobacillus mixtipabuli</name>
    <dbReference type="NCBI Taxonomy" id="1435342"/>
    <lineage>
        <taxon>Bacteria</taxon>
        <taxon>Bacillati</taxon>
        <taxon>Bacillota</taxon>
        <taxon>Bacilli</taxon>
        <taxon>Lactobacillales</taxon>
        <taxon>Lactobacillaceae</taxon>
        <taxon>Secundilactobacillus</taxon>
    </lineage>
</organism>
<evidence type="ECO:0000256" key="1">
    <source>
        <dbReference type="SAM" id="Phobius"/>
    </source>
</evidence>
<protein>
    <submittedName>
        <fullName evidence="2">Uncharacterized protein</fullName>
    </submittedName>
</protein>
<dbReference type="EMBL" id="BCMF01000010">
    <property type="protein sequence ID" value="GAW99985.1"/>
    <property type="molecule type" value="Genomic_DNA"/>
</dbReference>
<gene>
    <name evidence="2" type="ORF">IWT30_01965</name>
</gene>
<keyword evidence="1" id="KW-0472">Membrane</keyword>
<proteinExistence type="predicted"/>
<reference evidence="2 3" key="1">
    <citation type="submission" date="2015-11" db="EMBL/GenBank/DDBJ databases">
        <title>Draft genome sequences of new species of the genus Lactobacillus isolated from orchardgrass silage.</title>
        <authorList>
            <person name="Tohno M."/>
            <person name="Tanizawa Y."/>
            <person name="Arita M."/>
        </authorList>
    </citation>
    <scope>NUCLEOTIDE SEQUENCE [LARGE SCALE GENOMIC DNA]</scope>
    <source>
        <strain evidence="2 3">IWT30</strain>
    </source>
</reference>
<dbReference type="Proteomes" id="UP000198374">
    <property type="component" value="Unassembled WGS sequence"/>
</dbReference>
<keyword evidence="3" id="KW-1185">Reference proteome</keyword>
<comment type="caution">
    <text evidence="2">The sequence shown here is derived from an EMBL/GenBank/DDBJ whole genome shotgun (WGS) entry which is preliminary data.</text>
</comment>
<name>A0A1Z5IE69_9LACO</name>
<evidence type="ECO:0000313" key="2">
    <source>
        <dbReference type="EMBL" id="GAW99985.1"/>
    </source>
</evidence>
<feature type="transmembrane region" description="Helical" evidence="1">
    <location>
        <begin position="30"/>
        <end position="49"/>
    </location>
</feature>
<dbReference type="AlphaFoldDB" id="A0A1Z5IE69"/>
<evidence type="ECO:0000313" key="3">
    <source>
        <dbReference type="Proteomes" id="UP000198374"/>
    </source>
</evidence>
<sequence length="56" mass="6212">MQKAVSNIIFCLGLLMLGFGLNYALSTRLIGGVLIIVGLGLDPKIWNYFKRRNNGK</sequence>
<feature type="transmembrane region" description="Helical" evidence="1">
    <location>
        <begin position="7"/>
        <end position="24"/>
    </location>
</feature>
<keyword evidence="1" id="KW-0812">Transmembrane</keyword>
<keyword evidence="1" id="KW-1133">Transmembrane helix</keyword>
<accession>A0A1Z5IE69</accession>